<accession>A0AAN7W7H0</accession>
<dbReference type="AlphaFoldDB" id="A0AAN7W7H0"/>
<dbReference type="EMBL" id="JAUZQC010000026">
    <property type="protein sequence ID" value="KAK5847456.1"/>
    <property type="molecule type" value="Genomic_DNA"/>
</dbReference>
<gene>
    <name evidence="1" type="ORF">PBY51_016580</name>
</gene>
<comment type="caution">
    <text evidence="1">The sequence shown here is derived from an EMBL/GenBank/DDBJ whole genome shotgun (WGS) entry which is preliminary data.</text>
</comment>
<keyword evidence="2" id="KW-1185">Reference proteome</keyword>
<name>A0AAN7W7H0_ELEMC</name>
<evidence type="ECO:0000313" key="1">
    <source>
        <dbReference type="EMBL" id="KAK5847456.1"/>
    </source>
</evidence>
<reference evidence="1 2" key="1">
    <citation type="journal article" date="2023" name="Genes (Basel)">
        <title>Chromosome-Level Genome Assembly and Circadian Gene Repertoire of the Patagonia Blennie Eleginops maclovinus-The Closest Ancestral Proxy of Antarctic Cryonotothenioids.</title>
        <authorList>
            <person name="Cheng C.C."/>
            <person name="Rivera-Colon A.G."/>
            <person name="Minhas B.F."/>
            <person name="Wilson L."/>
            <person name="Rayamajhi N."/>
            <person name="Vargas-Chacoff L."/>
            <person name="Catchen J.M."/>
        </authorList>
    </citation>
    <scope>NUCLEOTIDE SEQUENCE [LARGE SCALE GENOMIC DNA]</scope>
    <source>
        <strain evidence="1">JMC-PN-2008</strain>
    </source>
</reference>
<reference evidence="1 2" key="2">
    <citation type="journal article" date="2023" name="Mol. Biol. Evol.">
        <title>Genomics of Secondarily Temperate Adaptation in the Only Non-Antarctic Icefish.</title>
        <authorList>
            <person name="Rivera-Colon A.G."/>
            <person name="Rayamajhi N."/>
            <person name="Minhas B.F."/>
            <person name="Madrigal G."/>
            <person name="Bilyk K.T."/>
            <person name="Yoon V."/>
            <person name="Hune M."/>
            <person name="Gregory S."/>
            <person name="Cheng C.H.C."/>
            <person name="Catchen J.M."/>
        </authorList>
    </citation>
    <scope>NUCLEOTIDE SEQUENCE [LARGE SCALE GENOMIC DNA]</scope>
    <source>
        <strain evidence="1">JMC-PN-2008</strain>
    </source>
</reference>
<organism evidence="1 2">
    <name type="scientific">Eleginops maclovinus</name>
    <name type="common">Patagonian blennie</name>
    <name type="synonym">Eleginus maclovinus</name>
    <dbReference type="NCBI Taxonomy" id="56733"/>
    <lineage>
        <taxon>Eukaryota</taxon>
        <taxon>Metazoa</taxon>
        <taxon>Chordata</taxon>
        <taxon>Craniata</taxon>
        <taxon>Vertebrata</taxon>
        <taxon>Euteleostomi</taxon>
        <taxon>Actinopterygii</taxon>
        <taxon>Neopterygii</taxon>
        <taxon>Teleostei</taxon>
        <taxon>Neoteleostei</taxon>
        <taxon>Acanthomorphata</taxon>
        <taxon>Eupercaria</taxon>
        <taxon>Perciformes</taxon>
        <taxon>Notothenioidei</taxon>
        <taxon>Eleginopidae</taxon>
        <taxon>Eleginops</taxon>
    </lineage>
</organism>
<sequence length="73" mass="8936">MGREEEEEKGLGKEGVRKRRVFWKILEEWKGMRRKRRRVLGMEGVRKRRVLGMEGVRRKRKVLGMEGERKRRV</sequence>
<evidence type="ECO:0000313" key="2">
    <source>
        <dbReference type="Proteomes" id="UP001346869"/>
    </source>
</evidence>
<proteinExistence type="predicted"/>
<dbReference type="Proteomes" id="UP001346869">
    <property type="component" value="Unassembled WGS sequence"/>
</dbReference>
<protein>
    <submittedName>
        <fullName evidence="1">Uncharacterized protein</fullName>
    </submittedName>
</protein>